<dbReference type="GO" id="GO:0007015">
    <property type="term" value="P:actin filament organization"/>
    <property type="evidence" value="ECO:0007669"/>
    <property type="project" value="InterPro"/>
</dbReference>
<evidence type="ECO:0008006" key="14">
    <source>
        <dbReference type="Google" id="ProtNLM"/>
    </source>
</evidence>
<keyword evidence="5" id="KW-0677">Repeat</keyword>
<dbReference type="FunFam" id="2.30.29.30:FF:000130">
    <property type="entry name" value="neural Wiskott-Aldrich syndrome protein"/>
    <property type="match status" value="1"/>
</dbReference>
<dbReference type="CDD" id="cd01205">
    <property type="entry name" value="EVH1_WASP-like"/>
    <property type="match status" value="1"/>
</dbReference>
<feature type="domain" description="WH1" evidence="10">
    <location>
        <begin position="32"/>
        <end position="142"/>
    </location>
</feature>
<keyword evidence="7" id="KW-0539">Nucleus</keyword>
<sequence length="477" mass="51292">MANPPGQRSKPADVNVPSKLLSKSENDQVVNLLGSRCLTLATAVVQVFLAQPPNSWTKRCCGVACFVKDKNLRSFFIRVYDIVNRMKLWEQELYNQFKYIVADGQPFFHTFETDTCWAALNFASDAEAGDFSNVIEVKLRAKHKRDGVNIQPSPTINTTTTTTTTNTNTATSKKKNKKDQGKKARLNKADISSPINFTHVKHFGRGPENGDDDKLMDQALQNWLETLGLDESEIQGKENVQFINQFVDEHGGINAVKNNMSQRSRMPAPPPPPPSPGSAAPPPPPGNRVALLPPPPSRGPAPPLPPSSRGAPPPPPPSRALPPTPPSMAPPSMLSRPMAAPAPPPPTPSGGGGTPTSPPPPAVGAAPPPPPIVEGGGRGRIDDIHKGTAFKRVDPDDQTAPASSGRGALLDQIRGGKALKKVDMSDREAEVAPSFSQDDLGASLLNALRIRNCVIHSEDSDDDSDDDDFDDDDEEWE</sequence>
<evidence type="ECO:0000259" key="11">
    <source>
        <dbReference type="PROSITE" id="PS51082"/>
    </source>
</evidence>
<evidence type="ECO:0000256" key="4">
    <source>
        <dbReference type="ARBA" id="ARBA00022553"/>
    </source>
</evidence>
<evidence type="ECO:0000256" key="7">
    <source>
        <dbReference type="ARBA" id="ARBA00023242"/>
    </source>
</evidence>
<keyword evidence="3" id="KW-0963">Cytoplasm</keyword>
<dbReference type="PANTHER" id="PTHR11202">
    <property type="entry name" value="SPROUTY-RELATED, EVH1 DOMAIN-CONTAINING PROTEIN FAMILY MEMBER"/>
    <property type="match status" value="1"/>
</dbReference>
<dbReference type="Gene3D" id="6.10.280.150">
    <property type="match status" value="1"/>
</dbReference>
<dbReference type="Gene3D" id="3.90.810.10">
    <property type="entry name" value="CRIB domain"/>
    <property type="match status" value="1"/>
</dbReference>
<dbReference type="Pfam" id="PF00786">
    <property type="entry name" value="PBD"/>
    <property type="match status" value="1"/>
</dbReference>
<evidence type="ECO:0000256" key="3">
    <source>
        <dbReference type="ARBA" id="ARBA00022490"/>
    </source>
</evidence>
<feature type="region of interest" description="Disordered" evidence="8">
    <location>
        <begin position="261"/>
        <end position="415"/>
    </location>
</feature>
<dbReference type="GO" id="GO:0003779">
    <property type="term" value="F:actin binding"/>
    <property type="evidence" value="ECO:0007669"/>
    <property type="project" value="InterPro"/>
</dbReference>
<dbReference type="GO" id="GO:0005856">
    <property type="term" value="C:cytoskeleton"/>
    <property type="evidence" value="ECO:0007669"/>
    <property type="project" value="UniProtKB-SubCell"/>
</dbReference>
<dbReference type="OMA" id="CHTGVAT"/>
<dbReference type="Gene3D" id="2.30.29.30">
    <property type="entry name" value="Pleckstrin-homology domain (PH domain)/Phosphotyrosine-binding domain (PTB)"/>
    <property type="match status" value="1"/>
</dbReference>
<dbReference type="SMART" id="SM00246">
    <property type="entry name" value="WH2"/>
    <property type="match status" value="1"/>
</dbReference>
<dbReference type="OrthoDB" id="8963340at2759"/>
<evidence type="ECO:0000313" key="12">
    <source>
        <dbReference type="EnsemblMetazoa" id="XP_038066448.1"/>
    </source>
</evidence>
<proteinExistence type="predicted"/>
<evidence type="ECO:0000256" key="1">
    <source>
        <dbReference type="ARBA" id="ARBA00004123"/>
    </source>
</evidence>
<feature type="compositionally biased region" description="Low complexity" evidence="8">
    <location>
        <begin position="330"/>
        <end position="339"/>
    </location>
</feature>
<dbReference type="PROSITE" id="PS51082">
    <property type="entry name" value="WH2"/>
    <property type="match status" value="1"/>
</dbReference>
<dbReference type="PROSITE" id="PS50108">
    <property type="entry name" value="CRIB"/>
    <property type="match status" value="1"/>
</dbReference>
<dbReference type="InterPro" id="IPR003124">
    <property type="entry name" value="WH2_dom"/>
</dbReference>
<organism evidence="12 13">
    <name type="scientific">Patiria miniata</name>
    <name type="common">Bat star</name>
    <name type="synonym">Asterina miniata</name>
    <dbReference type="NCBI Taxonomy" id="46514"/>
    <lineage>
        <taxon>Eukaryota</taxon>
        <taxon>Metazoa</taxon>
        <taxon>Echinodermata</taxon>
        <taxon>Eleutherozoa</taxon>
        <taxon>Asterozoa</taxon>
        <taxon>Asteroidea</taxon>
        <taxon>Valvatacea</taxon>
        <taxon>Valvatida</taxon>
        <taxon>Asterinidae</taxon>
        <taxon>Patiria</taxon>
    </lineage>
</organism>
<dbReference type="Pfam" id="PF00568">
    <property type="entry name" value="WH1"/>
    <property type="match status" value="1"/>
</dbReference>
<protein>
    <recommendedName>
        <fullName evidence="14">Neural Wiskott-Aldrich syndrome protein</fullName>
    </recommendedName>
</protein>
<feature type="compositionally biased region" description="Acidic residues" evidence="8">
    <location>
        <begin position="459"/>
        <end position="477"/>
    </location>
</feature>
<dbReference type="InterPro" id="IPR036936">
    <property type="entry name" value="CRIB_dom_sf"/>
</dbReference>
<feature type="compositionally biased region" description="Pro residues" evidence="8">
    <location>
        <begin position="356"/>
        <end position="372"/>
    </location>
</feature>
<dbReference type="EnsemblMetazoa" id="XM_038210520.1">
    <property type="protein sequence ID" value="XP_038066448.1"/>
    <property type="gene ID" value="LOC119736503"/>
</dbReference>
<keyword evidence="6" id="KW-0206">Cytoskeleton</keyword>
<feature type="compositionally biased region" description="Basic and acidic residues" evidence="8">
    <location>
        <begin position="377"/>
        <end position="395"/>
    </location>
</feature>
<comment type="subcellular location">
    <subcellularLocation>
        <location evidence="2">Cytoplasm</location>
        <location evidence="2">Cytoskeleton</location>
    </subcellularLocation>
    <subcellularLocation>
        <location evidence="1">Nucleus</location>
    </subcellularLocation>
</comment>
<evidence type="ECO:0000256" key="8">
    <source>
        <dbReference type="SAM" id="MobiDB-lite"/>
    </source>
</evidence>
<dbReference type="GO" id="GO:0005634">
    <property type="term" value="C:nucleus"/>
    <property type="evidence" value="ECO:0007669"/>
    <property type="project" value="UniProtKB-SubCell"/>
</dbReference>
<dbReference type="SUPFAM" id="SSF47912">
    <property type="entry name" value="Wiscott-Aldrich syndrome protein, WASP, C-terminal domain"/>
    <property type="match status" value="1"/>
</dbReference>
<dbReference type="InterPro" id="IPR000095">
    <property type="entry name" value="CRIB_dom"/>
</dbReference>
<accession>A0A914AS20</accession>
<reference evidence="12" key="1">
    <citation type="submission" date="2022-11" db="UniProtKB">
        <authorList>
            <consortium name="EnsemblMetazoa"/>
        </authorList>
    </citation>
    <scope>IDENTIFICATION</scope>
</reference>
<evidence type="ECO:0000256" key="5">
    <source>
        <dbReference type="ARBA" id="ARBA00022737"/>
    </source>
</evidence>
<dbReference type="AlphaFoldDB" id="A0A914AS20"/>
<dbReference type="InterPro" id="IPR000697">
    <property type="entry name" value="WH1/EVH1_dom"/>
</dbReference>
<evidence type="ECO:0000256" key="2">
    <source>
        <dbReference type="ARBA" id="ARBA00004245"/>
    </source>
</evidence>
<feature type="compositionally biased region" description="Low complexity" evidence="8">
    <location>
        <begin position="155"/>
        <end position="171"/>
    </location>
</feature>
<dbReference type="GeneID" id="119736503"/>
<feature type="region of interest" description="Disordered" evidence="8">
    <location>
        <begin position="146"/>
        <end position="191"/>
    </location>
</feature>
<dbReference type="Proteomes" id="UP000887568">
    <property type="component" value="Unplaced"/>
</dbReference>
<evidence type="ECO:0000256" key="6">
    <source>
        <dbReference type="ARBA" id="ARBA00023212"/>
    </source>
</evidence>
<evidence type="ECO:0000259" key="10">
    <source>
        <dbReference type="PROSITE" id="PS50229"/>
    </source>
</evidence>
<dbReference type="SMART" id="SM00461">
    <property type="entry name" value="WH1"/>
    <property type="match status" value="1"/>
</dbReference>
<feature type="compositionally biased region" description="Pro residues" evidence="8">
    <location>
        <begin position="267"/>
        <end position="329"/>
    </location>
</feature>
<dbReference type="PANTHER" id="PTHR11202:SF36">
    <property type="entry name" value="ACTIN NUCLEATION-PROMOTING FACTOR WASL"/>
    <property type="match status" value="1"/>
</dbReference>
<dbReference type="InterPro" id="IPR011993">
    <property type="entry name" value="PH-like_dom_sf"/>
</dbReference>
<feature type="domain" description="WH2" evidence="11">
    <location>
        <begin position="405"/>
        <end position="422"/>
    </location>
</feature>
<feature type="region of interest" description="Disordered" evidence="8">
    <location>
        <begin position="454"/>
        <end position="477"/>
    </location>
</feature>
<keyword evidence="13" id="KW-1185">Reference proteome</keyword>
<dbReference type="InterPro" id="IPR033927">
    <property type="entry name" value="WASPfam_EVH1"/>
</dbReference>
<keyword evidence="4" id="KW-0597">Phosphoprotein</keyword>
<evidence type="ECO:0000259" key="9">
    <source>
        <dbReference type="PROSITE" id="PS50108"/>
    </source>
</evidence>
<name>A0A914AS20_PATMI</name>
<dbReference type="SUPFAM" id="SSF50729">
    <property type="entry name" value="PH domain-like"/>
    <property type="match status" value="1"/>
</dbReference>
<dbReference type="RefSeq" id="XP_038066448.1">
    <property type="nucleotide sequence ID" value="XM_038210520.1"/>
</dbReference>
<evidence type="ECO:0000313" key="13">
    <source>
        <dbReference type="Proteomes" id="UP000887568"/>
    </source>
</evidence>
<dbReference type="InterPro" id="IPR011026">
    <property type="entry name" value="WAS_C"/>
</dbReference>
<feature type="domain" description="CRIB" evidence="9">
    <location>
        <begin position="191"/>
        <end position="204"/>
    </location>
</feature>
<dbReference type="Pfam" id="PF02205">
    <property type="entry name" value="WH2"/>
    <property type="match status" value="1"/>
</dbReference>
<dbReference type="PROSITE" id="PS50229">
    <property type="entry name" value="WH1"/>
    <property type="match status" value="1"/>
</dbReference>